<dbReference type="GO" id="GO:0005829">
    <property type="term" value="C:cytosol"/>
    <property type="evidence" value="ECO:0007669"/>
    <property type="project" value="TreeGrafter"/>
</dbReference>
<dbReference type="EMBL" id="BARU01040537">
    <property type="protein sequence ID" value="GAH78708.1"/>
    <property type="molecule type" value="Genomic_DNA"/>
</dbReference>
<reference evidence="4" key="1">
    <citation type="journal article" date="2014" name="Front. Microbiol.">
        <title>High frequency of phylogenetically diverse reductive dehalogenase-homologous genes in deep subseafloor sedimentary metagenomes.</title>
        <authorList>
            <person name="Kawai M."/>
            <person name="Futagami T."/>
            <person name="Toyoda A."/>
            <person name="Takaki Y."/>
            <person name="Nishi S."/>
            <person name="Hori S."/>
            <person name="Arai W."/>
            <person name="Tsubouchi T."/>
            <person name="Morono Y."/>
            <person name="Uchiyama I."/>
            <person name="Ito T."/>
            <person name="Fujiyama A."/>
            <person name="Inagaki F."/>
            <person name="Takami H."/>
        </authorList>
    </citation>
    <scope>NUCLEOTIDE SEQUENCE</scope>
    <source>
        <strain evidence="4">Expedition CK06-06</strain>
    </source>
</reference>
<dbReference type="AlphaFoldDB" id="X1K9G9"/>
<dbReference type="PROSITE" id="PS00770">
    <property type="entry name" value="AA_TRANSFER_CLASS_4"/>
    <property type="match status" value="1"/>
</dbReference>
<dbReference type="InterPro" id="IPR050571">
    <property type="entry name" value="Class-IV_PLP-Dep_Aminotrnsfr"/>
</dbReference>
<evidence type="ECO:0000256" key="3">
    <source>
        <dbReference type="ARBA" id="ARBA00022898"/>
    </source>
</evidence>
<protein>
    <recommendedName>
        <fullName evidence="5">Branched-chain amino acid aminotransferase</fullName>
    </recommendedName>
</protein>
<dbReference type="PANTHER" id="PTHR42743">
    <property type="entry name" value="AMINO-ACID AMINOTRANSFERASE"/>
    <property type="match status" value="1"/>
</dbReference>
<evidence type="ECO:0000256" key="2">
    <source>
        <dbReference type="ARBA" id="ARBA00009320"/>
    </source>
</evidence>
<dbReference type="PANTHER" id="PTHR42743:SF11">
    <property type="entry name" value="AMINODEOXYCHORISMATE LYASE"/>
    <property type="match status" value="1"/>
</dbReference>
<gene>
    <name evidence="4" type="ORF">S03H2_62655</name>
</gene>
<evidence type="ECO:0008006" key="5">
    <source>
        <dbReference type="Google" id="ProtNLM"/>
    </source>
</evidence>
<comment type="caution">
    <text evidence="4">The sequence shown here is derived from an EMBL/GenBank/DDBJ whole genome shotgun (WGS) entry which is preliminary data.</text>
</comment>
<dbReference type="Gene3D" id="3.30.470.10">
    <property type="match status" value="1"/>
</dbReference>
<dbReference type="InterPro" id="IPR043132">
    <property type="entry name" value="BCAT-like_C"/>
</dbReference>
<comment type="cofactor">
    <cofactor evidence="1">
        <name>pyridoxal 5'-phosphate</name>
        <dbReference type="ChEBI" id="CHEBI:597326"/>
    </cofactor>
</comment>
<dbReference type="GO" id="GO:0003824">
    <property type="term" value="F:catalytic activity"/>
    <property type="evidence" value="ECO:0007669"/>
    <property type="project" value="InterPro"/>
</dbReference>
<dbReference type="InterPro" id="IPR043131">
    <property type="entry name" value="BCAT-like_N"/>
</dbReference>
<dbReference type="GO" id="GO:0046394">
    <property type="term" value="P:carboxylic acid biosynthetic process"/>
    <property type="evidence" value="ECO:0007669"/>
    <property type="project" value="UniProtKB-ARBA"/>
</dbReference>
<dbReference type="SUPFAM" id="SSF56752">
    <property type="entry name" value="D-aminoacid aminotransferase-like PLP-dependent enzymes"/>
    <property type="match status" value="1"/>
</dbReference>
<sequence>MPIGALDLKGAVRDTIHANKLSDARVRITISIGEGGMVPDPSTCTQPTVLILAGHYKPYPKQVYEKGFRAVVSSIRRNSQSPLSRLKSANYLENMLAKQEARAAGVDEAICLNEKGLLAEASMSNIFLVNDGILRTPGEESGILPGITREVVLELASQLGINTFEQNIRLDELFQTQEAFLTNSLMEIMPLTEIGEKPVGSGRPGSLTKRLMVEYKKLVFTKATV</sequence>
<keyword evidence="3" id="KW-0663">Pyridoxal phosphate</keyword>
<dbReference type="FunFam" id="3.20.10.10:FF:000002">
    <property type="entry name" value="D-alanine aminotransferase"/>
    <property type="match status" value="1"/>
</dbReference>
<organism evidence="4">
    <name type="scientific">marine sediment metagenome</name>
    <dbReference type="NCBI Taxonomy" id="412755"/>
    <lineage>
        <taxon>unclassified sequences</taxon>
        <taxon>metagenomes</taxon>
        <taxon>ecological metagenomes</taxon>
    </lineage>
</organism>
<dbReference type="InterPro" id="IPR036038">
    <property type="entry name" value="Aminotransferase-like"/>
</dbReference>
<dbReference type="InterPro" id="IPR018300">
    <property type="entry name" value="Aminotrans_IV_CS"/>
</dbReference>
<comment type="similarity">
    <text evidence="2">Belongs to the class-IV pyridoxal-phosphate-dependent aminotransferase family.</text>
</comment>
<dbReference type="Gene3D" id="3.20.10.10">
    <property type="entry name" value="D-amino Acid Aminotransferase, subunit A, domain 2"/>
    <property type="match status" value="1"/>
</dbReference>
<evidence type="ECO:0000256" key="1">
    <source>
        <dbReference type="ARBA" id="ARBA00001933"/>
    </source>
</evidence>
<evidence type="ECO:0000313" key="4">
    <source>
        <dbReference type="EMBL" id="GAH78708.1"/>
    </source>
</evidence>
<dbReference type="InterPro" id="IPR001544">
    <property type="entry name" value="Aminotrans_IV"/>
</dbReference>
<dbReference type="CDD" id="cd00449">
    <property type="entry name" value="PLPDE_IV"/>
    <property type="match status" value="1"/>
</dbReference>
<name>X1K9G9_9ZZZZ</name>
<accession>X1K9G9</accession>
<proteinExistence type="inferred from homology"/>
<dbReference type="Pfam" id="PF01063">
    <property type="entry name" value="Aminotran_4"/>
    <property type="match status" value="1"/>
</dbReference>
<dbReference type="GO" id="GO:0008652">
    <property type="term" value="P:amino acid biosynthetic process"/>
    <property type="evidence" value="ECO:0007669"/>
    <property type="project" value="UniProtKB-ARBA"/>
</dbReference>